<evidence type="ECO:0000313" key="2">
    <source>
        <dbReference type="Proteomes" id="UP000007519"/>
    </source>
</evidence>
<sequence>MRIWGPRPPWQSQGGRRYAAGLTGLFGPAGRRCLPLVWPFGPPAPQRWAAQLSFFLWAIFFGR</sequence>
<dbReference type="KEGG" id="sgn:SGRA_4065"/>
<dbReference type="EMBL" id="CP002831">
    <property type="protein sequence ID" value="AFC26780.1"/>
    <property type="molecule type" value="Genomic_DNA"/>
</dbReference>
<proteinExistence type="predicted"/>
<dbReference type="AlphaFoldDB" id="H6L7A8"/>
<gene>
    <name evidence="1" type="ordered locus">SGRA_4065</name>
</gene>
<dbReference type="STRING" id="984262.SGRA_4065"/>
<protein>
    <submittedName>
        <fullName evidence="1">Uncharacterized protein</fullName>
    </submittedName>
</protein>
<name>H6L7A8_SAPGL</name>
<evidence type="ECO:0000313" key="1">
    <source>
        <dbReference type="EMBL" id="AFC26780.1"/>
    </source>
</evidence>
<dbReference type="HOGENOM" id="CLU_2883366_0_0_10"/>
<keyword evidence="2" id="KW-1185">Reference proteome</keyword>
<reference evidence="1 2" key="1">
    <citation type="journal article" date="2012" name="Stand. Genomic Sci.">
        <title>Complete genome sequencing and analysis of Saprospira grandis str. Lewin, a predatory marine bacterium.</title>
        <authorList>
            <person name="Saw J.H."/>
            <person name="Yuryev A."/>
            <person name="Kanbe M."/>
            <person name="Hou S."/>
            <person name="Young A.G."/>
            <person name="Aizawa S."/>
            <person name="Alam M."/>
        </authorList>
    </citation>
    <scope>NUCLEOTIDE SEQUENCE [LARGE SCALE GENOMIC DNA]</scope>
    <source>
        <strain evidence="1 2">Lewin</strain>
    </source>
</reference>
<dbReference type="Proteomes" id="UP000007519">
    <property type="component" value="Chromosome"/>
</dbReference>
<organism evidence="1 2">
    <name type="scientific">Saprospira grandis (strain Lewin)</name>
    <dbReference type="NCBI Taxonomy" id="984262"/>
    <lineage>
        <taxon>Bacteria</taxon>
        <taxon>Pseudomonadati</taxon>
        <taxon>Bacteroidota</taxon>
        <taxon>Saprospiria</taxon>
        <taxon>Saprospirales</taxon>
        <taxon>Saprospiraceae</taxon>
        <taxon>Saprospira</taxon>
    </lineage>
</organism>
<accession>H6L7A8</accession>